<dbReference type="InterPro" id="IPR042359">
    <property type="entry name" value="TERB1"/>
</dbReference>
<name>A0A1A6H4V1_NEOLE</name>
<dbReference type="SUPFAM" id="SSF48371">
    <property type="entry name" value="ARM repeat"/>
    <property type="match status" value="1"/>
</dbReference>
<gene>
    <name evidence="1" type="ORF">A6R68_12805</name>
</gene>
<dbReference type="EMBL" id="LZPO01055089">
    <property type="protein sequence ID" value="OBS72632.1"/>
    <property type="molecule type" value="Genomic_DNA"/>
</dbReference>
<dbReference type="GO" id="GO:0070197">
    <property type="term" value="P:meiotic attachment of telomere to nuclear envelope"/>
    <property type="evidence" value="ECO:0007669"/>
    <property type="project" value="InterPro"/>
</dbReference>
<dbReference type="PANTHER" id="PTHR14014:SF0">
    <property type="entry name" value="TELOMERE REPEATS-BINDING BOUQUET FORMATION PROTEIN 1"/>
    <property type="match status" value="1"/>
</dbReference>
<dbReference type="STRING" id="56216.A0A1A6H4V1"/>
<dbReference type="AlphaFoldDB" id="A0A1A6H4V1"/>
<dbReference type="GO" id="GO:0007129">
    <property type="term" value="P:homologous chromosome pairing at meiosis"/>
    <property type="evidence" value="ECO:0007669"/>
    <property type="project" value="TreeGrafter"/>
</dbReference>
<dbReference type="InterPro" id="IPR011989">
    <property type="entry name" value="ARM-like"/>
</dbReference>
<evidence type="ECO:0000313" key="2">
    <source>
        <dbReference type="Proteomes" id="UP000092124"/>
    </source>
</evidence>
<comment type="caution">
    <text evidence="1">The sequence shown here is derived from an EMBL/GenBank/DDBJ whole genome shotgun (WGS) entry which is preliminary data.</text>
</comment>
<dbReference type="PANTHER" id="PTHR14014">
    <property type="entry name" value="TELOMERE REPEATS-BINDING BOUQUET FORMATION PROTEIN 1"/>
    <property type="match status" value="1"/>
</dbReference>
<dbReference type="InterPro" id="IPR016024">
    <property type="entry name" value="ARM-type_fold"/>
</dbReference>
<dbReference type="Proteomes" id="UP000092124">
    <property type="component" value="Unassembled WGS sequence"/>
</dbReference>
<evidence type="ECO:0000313" key="1">
    <source>
        <dbReference type="EMBL" id="OBS72632.1"/>
    </source>
</evidence>
<reference evidence="1 2" key="1">
    <citation type="submission" date="2016-06" db="EMBL/GenBank/DDBJ databases">
        <title>The Draft Genome Sequence and Annotation of the Desert Woodrat Neotoma lepida.</title>
        <authorList>
            <person name="Campbell M."/>
            <person name="Oakeson K.F."/>
            <person name="Yandell M."/>
            <person name="Halpert J.R."/>
            <person name="Dearing D."/>
        </authorList>
    </citation>
    <scope>NUCLEOTIDE SEQUENCE [LARGE SCALE GENOMIC DNA]</scope>
    <source>
        <strain evidence="1">417</strain>
        <tissue evidence="1">Liver</tissue>
    </source>
</reference>
<sequence>MFVKNLAKSSEHSMVKEAALYTLASIAEENVATFSMVLSKYHVVSKLLALLLHESLDSGEKLSIVLAIGHCTEDCGENSFDENEADQLKDIYEKENLEEQWKAANEILCRIKQCEREGKEEKLQSGQYKDDTSSMKIKIQNNLKHLCADSIGDTKVENKDTNQSRQLPSYKSNPFTLCSDIIDKEVGFQATDNCFKMLNYRCS</sequence>
<dbReference type="Gene3D" id="1.25.10.10">
    <property type="entry name" value="Leucine-rich Repeat Variant"/>
    <property type="match status" value="1"/>
</dbReference>
<protein>
    <submittedName>
        <fullName evidence="1">Uncharacterized protein</fullName>
    </submittedName>
</protein>
<feature type="non-terminal residue" evidence="1">
    <location>
        <position position="203"/>
    </location>
</feature>
<proteinExistence type="predicted"/>
<keyword evidence="2" id="KW-1185">Reference proteome</keyword>
<organism evidence="1 2">
    <name type="scientific">Neotoma lepida</name>
    <name type="common">Desert woodrat</name>
    <dbReference type="NCBI Taxonomy" id="56216"/>
    <lineage>
        <taxon>Eukaryota</taxon>
        <taxon>Metazoa</taxon>
        <taxon>Chordata</taxon>
        <taxon>Craniata</taxon>
        <taxon>Vertebrata</taxon>
        <taxon>Euteleostomi</taxon>
        <taxon>Mammalia</taxon>
        <taxon>Eutheria</taxon>
        <taxon>Euarchontoglires</taxon>
        <taxon>Glires</taxon>
        <taxon>Rodentia</taxon>
        <taxon>Myomorpha</taxon>
        <taxon>Muroidea</taxon>
        <taxon>Cricetidae</taxon>
        <taxon>Neotominae</taxon>
        <taxon>Neotoma</taxon>
    </lineage>
</organism>
<dbReference type="OrthoDB" id="608866at2759"/>
<accession>A0A1A6H4V1</accession>